<gene>
    <name evidence="1" type="ORF">GCM10017667_50340</name>
</gene>
<proteinExistence type="predicted"/>
<sequence length="88" mass="9708">MGLVTEILALPAAPLRGTLWVLDKVVRAAEQEYYDPGPVQEALVALERDREAGRVDDAEFERREAPLLRRLEEIRAYRLGGAGPPPGA</sequence>
<evidence type="ECO:0008006" key="3">
    <source>
        <dbReference type="Google" id="ProtNLM"/>
    </source>
</evidence>
<dbReference type="EMBL" id="BNBE01000002">
    <property type="protein sequence ID" value="GHG11341.1"/>
    <property type="molecule type" value="Genomic_DNA"/>
</dbReference>
<organism evidence="1 2">
    <name type="scientific">Streptomyces filamentosus</name>
    <name type="common">Streptomyces roseosporus</name>
    <dbReference type="NCBI Taxonomy" id="67294"/>
    <lineage>
        <taxon>Bacteria</taxon>
        <taxon>Bacillati</taxon>
        <taxon>Actinomycetota</taxon>
        <taxon>Actinomycetes</taxon>
        <taxon>Kitasatosporales</taxon>
        <taxon>Streptomycetaceae</taxon>
        <taxon>Streptomyces</taxon>
    </lineage>
</organism>
<evidence type="ECO:0000313" key="1">
    <source>
        <dbReference type="EMBL" id="GHG11341.1"/>
    </source>
</evidence>
<reference evidence="1" key="2">
    <citation type="submission" date="2020-09" db="EMBL/GenBank/DDBJ databases">
        <authorList>
            <person name="Sun Q."/>
            <person name="Ohkuma M."/>
        </authorList>
    </citation>
    <scope>NUCLEOTIDE SEQUENCE</scope>
    <source>
        <strain evidence="1">JCM 4122</strain>
    </source>
</reference>
<keyword evidence="2" id="KW-1185">Reference proteome</keyword>
<dbReference type="AlphaFoldDB" id="A0A919BUC9"/>
<accession>A0A919BUC9</accession>
<name>A0A919BUC9_STRFL</name>
<evidence type="ECO:0000313" key="2">
    <source>
        <dbReference type="Proteomes" id="UP000632849"/>
    </source>
</evidence>
<dbReference type="Pfam" id="PF05120">
    <property type="entry name" value="GvpG"/>
    <property type="match status" value="1"/>
</dbReference>
<dbReference type="InterPro" id="IPR007804">
    <property type="entry name" value="GvpG"/>
</dbReference>
<dbReference type="Proteomes" id="UP000632849">
    <property type="component" value="Unassembled WGS sequence"/>
</dbReference>
<protein>
    <recommendedName>
        <fullName evidence="3">Gas vesicle protein</fullName>
    </recommendedName>
</protein>
<reference evidence="1" key="1">
    <citation type="journal article" date="2014" name="Int. J. Syst. Evol. Microbiol.">
        <title>Complete genome sequence of Corynebacterium casei LMG S-19264T (=DSM 44701T), isolated from a smear-ripened cheese.</title>
        <authorList>
            <consortium name="US DOE Joint Genome Institute (JGI-PGF)"/>
            <person name="Walter F."/>
            <person name="Albersmeier A."/>
            <person name="Kalinowski J."/>
            <person name="Ruckert C."/>
        </authorList>
    </citation>
    <scope>NUCLEOTIDE SEQUENCE</scope>
    <source>
        <strain evidence="1">JCM 4122</strain>
    </source>
</reference>
<comment type="caution">
    <text evidence="1">The sequence shown here is derived from an EMBL/GenBank/DDBJ whole genome shotgun (WGS) entry which is preliminary data.</text>
</comment>